<evidence type="ECO:0000313" key="3">
    <source>
        <dbReference type="EMBL" id="KAJ8432568.1"/>
    </source>
</evidence>
<keyword evidence="1" id="KW-0694">RNA-binding</keyword>
<comment type="caution">
    <text evidence="3">The sequence shown here is derived from an EMBL/GenBank/DDBJ whole genome shotgun (WGS) entry which is preliminary data.</text>
</comment>
<name>A0A9Q1Q878_9CARY</name>
<dbReference type="OrthoDB" id="266020at2759"/>
<dbReference type="EMBL" id="JAKOGI010000598">
    <property type="protein sequence ID" value="KAJ8432568.1"/>
    <property type="molecule type" value="Genomic_DNA"/>
</dbReference>
<gene>
    <name evidence="3" type="ORF">Cgig2_026616</name>
</gene>
<accession>A0A9Q1Q878</accession>
<dbReference type="Pfam" id="PF00076">
    <property type="entry name" value="RRM_1"/>
    <property type="match status" value="1"/>
</dbReference>
<dbReference type="CDD" id="cd00590">
    <property type="entry name" value="RRM_SF"/>
    <property type="match status" value="1"/>
</dbReference>
<dbReference type="PROSITE" id="PS50102">
    <property type="entry name" value="RRM"/>
    <property type="match status" value="1"/>
</dbReference>
<dbReference type="Gene3D" id="3.30.70.330">
    <property type="match status" value="1"/>
</dbReference>
<keyword evidence="4" id="KW-1185">Reference proteome</keyword>
<dbReference type="InterPro" id="IPR000504">
    <property type="entry name" value="RRM_dom"/>
</dbReference>
<evidence type="ECO:0000259" key="2">
    <source>
        <dbReference type="PROSITE" id="PS50102"/>
    </source>
</evidence>
<protein>
    <recommendedName>
        <fullName evidence="2">RRM domain-containing protein</fullName>
    </recommendedName>
</protein>
<feature type="domain" description="RRM" evidence="2">
    <location>
        <begin position="119"/>
        <end position="203"/>
    </location>
</feature>
<dbReference type="GO" id="GO:0003723">
    <property type="term" value="F:RNA binding"/>
    <property type="evidence" value="ECO:0007669"/>
    <property type="project" value="UniProtKB-UniRule"/>
</dbReference>
<dbReference type="SMART" id="SM00360">
    <property type="entry name" value="RRM"/>
    <property type="match status" value="1"/>
</dbReference>
<dbReference type="InterPro" id="IPR012677">
    <property type="entry name" value="Nucleotide-bd_a/b_plait_sf"/>
</dbReference>
<reference evidence="3" key="1">
    <citation type="submission" date="2022-04" db="EMBL/GenBank/DDBJ databases">
        <title>Carnegiea gigantea Genome sequencing and assembly v2.</title>
        <authorList>
            <person name="Copetti D."/>
            <person name="Sanderson M.J."/>
            <person name="Burquez A."/>
            <person name="Wojciechowski M.F."/>
        </authorList>
    </citation>
    <scope>NUCLEOTIDE SEQUENCE</scope>
    <source>
        <strain evidence="3">SGP5-SGP5p</strain>
        <tissue evidence="3">Aerial part</tissue>
    </source>
</reference>
<evidence type="ECO:0000313" key="4">
    <source>
        <dbReference type="Proteomes" id="UP001153076"/>
    </source>
</evidence>
<evidence type="ECO:0000256" key="1">
    <source>
        <dbReference type="PROSITE-ProRule" id="PRU00176"/>
    </source>
</evidence>
<dbReference type="PANTHER" id="PTHR15241">
    <property type="entry name" value="TRANSFORMER-2-RELATED"/>
    <property type="match status" value="1"/>
</dbReference>
<organism evidence="3 4">
    <name type="scientific">Carnegiea gigantea</name>
    <dbReference type="NCBI Taxonomy" id="171969"/>
    <lineage>
        <taxon>Eukaryota</taxon>
        <taxon>Viridiplantae</taxon>
        <taxon>Streptophyta</taxon>
        <taxon>Embryophyta</taxon>
        <taxon>Tracheophyta</taxon>
        <taxon>Spermatophyta</taxon>
        <taxon>Magnoliopsida</taxon>
        <taxon>eudicotyledons</taxon>
        <taxon>Gunneridae</taxon>
        <taxon>Pentapetalae</taxon>
        <taxon>Caryophyllales</taxon>
        <taxon>Cactineae</taxon>
        <taxon>Cactaceae</taxon>
        <taxon>Cactoideae</taxon>
        <taxon>Echinocereeae</taxon>
        <taxon>Carnegiea</taxon>
    </lineage>
</organism>
<sequence length="285" mass="31137">MTEKTNIWPPHWSLRPSLPGRRPPWPTLVPFPSGALVVSLCSRVVFVVVVSVGLSEKGPSSLTGLLWTFGSLALALDVYSPALRGTSLNRLRVTNPGAFHRLVADAGIDRMVGLGSVVANQWLRELGTHSTSEESRENLGLKKLFSSFGEVVDVYVSNKVGKKSGRKYGFIRFGEFNHGKSAIEALNGESVNGHKLEVTWAKFQKRTPSRPSKQREEPQKKMQALLSYPNSNKLEAPNGNLEVAGNDVHEGLSDNSETITQPLNGAHNRSIFVGKFPSQAQVADL</sequence>
<dbReference type="SUPFAM" id="SSF54928">
    <property type="entry name" value="RNA-binding domain, RBD"/>
    <property type="match status" value="1"/>
</dbReference>
<dbReference type="AlphaFoldDB" id="A0A9Q1Q878"/>
<proteinExistence type="predicted"/>
<dbReference type="Proteomes" id="UP001153076">
    <property type="component" value="Unassembled WGS sequence"/>
</dbReference>
<dbReference type="PANTHER" id="PTHR15241:SF304">
    <property type="entry name" value="RRM DOMAIN-CONTAINING PROTEIN"/>
    <property type="match status" value="1"/>
</dbReference>
<dbReference type="InterPro" id="IPR035979">
    <property type="entry name" value="RBD_domain_sf"/>
</dbReference>